<dbReference type="Pfam" id="PF01814">
    <property type="entry name" value="Hemerythrin"/>
    <property type="match status" value="1"/>
</dbReference>
<proteinExistence type="inferred from homology"/>
<organism evidence="5 6">
    <name type="scientific">Magnetovibrio blakemorei</name>
    <dbReference type="NCBI Taxonomy" id="28181"/>
    <lineage>
        <taxon>Bacteria</taxon>
        <taxon>Pseudomonadati</taxon>
        <taxon>Pseudomonadota</taxon>
        <taxon>Alphaproteobacteria</taxon>
        <taxon>Rhodospirillales</taxon>
        <taxon>Magnetovibrionaceae</taxon>
        <taxon>Magnetovibrio</taxon>
    </lineage>
</organism>
<feature type="domain" description="Hemerythrin-like" evidence="4">
    <location>
        <begin position="14"/>
        <end position="109"/>
    </location>
</feature>
<evidence type="ECO:0000256" key="1">
    <source>
        <dbReference type="ARBA" id="ARBA00010587"/>
    </source>
</evidence>
<name>A0A1E5Q8M4_9PROT</name>
<reference evidence="6" key="1">
    <citation type="submission" date="2016-07" db="EMBL/GenBank/DDBJ databases">
        <authorList>
            <person name="Florea S."/>
            <person name="Webb J.S."/>
            <person name="Jaromczyk J."/>
            <person name="Schardl C.L."/>
        </authorList>
    </citation>
    <scope>NUCLEOTIDE SEQUENCE [LARGE SCALE GENOMIC DNA]</scope>
    <source>
        <strain evidence="6">MV-1</strain>
    </source>
</reference>
<dbReference type="InterPro" id="IPR035938">
    <property type="entry name" value="Hemerythrin-like_sf"/>
</dbReference>
<keyword evidence="6" id="KW-1185">Reference proteome</keyword>
<dbReference type="OrthoDB" id="5296936at2"/>
<dbReference type="RefSeq" id="WP_069957755.1">
    <property type="nucleotide sequence ID" value="NZ_MCGG01000021.1"/>
</dbReference>
<comment type="caution">
    <text evidence="5">The sequence shown here is derived from an EMBL/GenBank/DDBJ whole genome shotgun (WGS) entry which is preliminary data.</text>
</comment>
<evidence type="ECO:0000313" key="6">
    <source>
        <dbReference type="Proteomes" id="UP000095347"/>
    </source>
</evidence>
<evidence type="ECO:0000256" key="2">
    <source>
        <dbReference type="ARBA" id="ARBA00022723"/>
    </source>
</evidence>
<dbReference type="Proteomes" id="UP000095347">
    <property type="component" value="Unassembled WGS sequence"/>
</dbReference>
<keyword evidence="3" id="KW-0408">Iron</keyword>
<evidence type="ECO:0000313" key="5">
    <source>
        <dbReference type="EMBL" id="OEJ67602.1"/>
    </source>
</evidence>
<evidence type="ECO:0000259" key="4">
    <source>
        <dbReference type="Pfam" id="PF01814"/>
    </source>
</evidence>
<accession>A0A1E5Q8M4</accession>
<dbReference type="InterPro" id="IPR012827">
    <property type="entry name" value="Hemerythrin_metal-bd"/>
</dbReference>
<dbReference type="Gene3D" id="1.20.120.50">
    <property type="entry name" value="Hemerythrin-like"/>
    <property type="match status" value="1"/>
</dbReference>
<evidence type="ECO:0000256" key="3">
    <source>
        <dbReference type="ARBA" id="ARBA00023004"/>
    </source>
</evidence>
<dbReference type="CDD" id="cd12107">
    <property type="entry name" value="Hemerythrin"/>
    <property type="match status" value="1"/>
</dbReference>
<dbReference type="GO" id="GO:0046872">
    <property type="term" value="F:metal ion binding"/>
    <property type="evidence" value="ECO:0007669"/>
    <property type="project" value="UniProtKB-KW"/>
</dbReference>
<dbReference type="SUPFAM" id="SSF47188">
    <property type="entry name" value="Hemerythrin-like"/>
    <property type="match status" value="1"/>
</dbReference>
<keyword evidence="2" id="KW-0479">Metal-binding</keyword>
<dbReference type="AlphaFoldDB" id="A0A1E5Q8M4"/>
<dbReference type="STRING" id="28181.BEN30_09265"/>
<comment type="similarity">
    <text evidence="1">Belongs to the hemerythrin family.</text>
</comment>
<dbReference type="InterPro" id="IPR012312">
    <property type="entry name" value="Hemerythrin-like"/>
</dbReference>
<dbReference type="EMBL" id="MCGG01000021">
    <property type="protein sequence ID" value="OEJ67602.1"/>
    <property type="molecule type" value="Genomic_DNA"/>
</dbReference>
<protein>
    <recommendedName>
        <fullName evidence="4">Hemerythrin-like domain-containing protein</fullName>
    </recommendedName>
</protein>
<gene>
    <name evidence="5" type="ORF">BEN30_09265</name>
</gene>
<sequence>MDHFQLCESMLIGHEQIDAEHQALVDVLNHGLDLLATSPQVEAVWDVLDDFRTKLSEHITNEEVIMSRHGFTDLECEKAEHLNALACLDDLVERHLDEHDFETLLRDIAGLMLGLFIKSDMSFKVYLEKIKGC</sequence>